<name>A0A6C0AYS5_9ZZZZ</name>
<proteinExistence type="predicted"/>
<dbReference type="AlphaFoldDB" id="A0A6C0AYS5"/>
<organism evidence="1">
    <name type="scientific">viral metagenome</name>
    <dbReference type="NCBI Taxonomy" id="1070528"/>
    <lineage>
        <taxon>unclassified sequences</taxon>
        <taxon>metagenomes</taxon>
        <taxon>organismal metagenomes</taxon>
    </lineage>
</organism>
<accession>A0A6C0AYS5</accession>
<evidence type="ECO:0000313" key="1">
    <source>
        <dbReference type="EMBL" id="QHS85157.1"/>
    </source>
</evidence>
<dbReference type="EMBL" id="MN739041">
    <property type="protein sequence ID" value="QHS85157.1"/>
    <property type="molecule type" value="Genomic_DNA"/>
</dbReference>
<sequence length="39" mass="4515">MNFGEFWKSVHDAIAELLGIEDDVSFEKLIDISTEEEEK</sequence>
<protein>
    <submittedName>
        <fullName evidence="1">Uncharacterized protein</fullName>
    </submittedName>
</protein>
<reference evidence="1" key="1">
    <citation type="journal article" date="2020" name="Nature">
        <title>Giant virus diversity and host interactions through global metagenomics.</title>
        <authorList>
            <person name="Schulz F."/>
            <person name="Roux S."/>
            <person name="Paez-Espino D."/>
            <person name="Jungbluth S."/>
            <person name="Walsh D.A."/>
            <person name="Denef V.J."/>
            <person name="McMahon K.D."/>
            <person name="Konstantinidis K.T."/>
            <person name="Eloe-Fadrosh E.A."/>
            <person name="Kyrpides N.C."/>
            <person name="Woyke T."/>
        </authorList>
    </citation>
    <scope>NUCLEOTIDE SEQUENCE</scope>
    <source>
        <strain evidence="1">GVMAG-M-3300009182-67</strain>
    </source>
</reference>